<evidence type="ECO:0000313" key="3">
    <source>
        <dbReference type="EMBL" id="QKD79621.1"/>
    </source>
</evidence>
<dbReference type="PROSITE" id="PS50110">
    <property type="entry name" value="RESPONSE_REGULATORY"/>
    <property type="match status" value="1"/>
</dbReference>
<dbReference type="Gene3D" id="3.40.50.2300">
    <property type="match status" value="1"/>
</dbReference>
<dbReference type="Proteomes" id="UP000504752">
    <property type="component" value="Chromosome"/>
</dbReference>
<dbReference type="InterPro" id="IPR011006">
    <property type="entry name" value="CheY-like_superfamily"/>
</dbReference>
<evidence type="ECO:0000313" key="4">
    <source>
        <dbReference type="Proteomes" id="UP000504752"/>
    </source>
</evidence>
<sequence>MTTNDSPGAADRLELLIFSDDANVRREVIEGIGRRPAKGMPFVTWFEAATAEGVRLAMKDRAEAGQKPFDALVLDAEVKKYGGMGLAHELFTEMDRRPPVLLLTARPQDDWLAAWSKVEAVVPRPLEPLALQEGIVAALRARRGSVVAAG</sequence>
<feature type="domain" description="Response regulatory" evidence="2">
    <location>
        <begin position="14"/>
        <end position="139"/>
    </location>
</feature>
<organism evidence="3 4">
    <name type="scientific">Actinomyces marmotae</name>
    <dbReference type="NCBI Taxonomy" id="2737173"/>
    <lineage>
        <taxon>Bacteria</taxon>
        <taxon>Bacillati</taxon>
        <taxon>Actinomycetota</taxon>
        <taxon>Actinomycetes</taxon>
        <taxon>Actinomycetales</taxon>
        <taxon>Actinomycetaceae</taxon>
        <taxon>Actinomyces</taxon>
    </lineage>
</organism>
<keyword evidence="4" id="KW-1185">Reference proteome</keyword>
<dbReference type="SUPFAM" id="SSF52172">
    <property type="entry name" value="CheY-like"/>
    <property type="match status" value="1"/>
</dbReference>
<name>A0A6M8B8A0_9ACTO</name>
<evidence type="ECO:0000259" key="2">
    <source>
        <dbReference type="PROSITE" id="PS50110"/>
    </source>
</evidence>
<accession>A0A6M8B8A0</accession>
<protein>
    <recommendedName>
        <fullName evidence="2">Response regulatory domain-containing protein</fullName>
    </recommendedName>
</protein>
<dbReference type="InterPro" id="IPR001789">
    <property type="entry name" value="Sig_transdc_resp-reg_receiver"/>
</dbReference>
<dbReference type="KEGG" id="amam:HPC72_04550"/>
<evidence type="ECO:0000256" key="1">
    <source>
        <dbReference type="PROSITE-ProRule" id="PRU00169"/>
    </source>
</evidence>
<gene>
    <name evidence="3" type="ORF">HPC72_04550</name>
</gene>
<dbReference type="EMBL" id="CP053642">
    <property type="protein sequence ID" value="QKD79621.1"/>
    <property type="molecule type" value="Genomic_DNA"/>
</dbReference>
<proteinExistence type="predicted"/>
<keyword evidence="1" id="KW-0597">Phosphoprotein</keyword>
<dbReference type="AlphaFoldDB" id="A0A6M8B8A0"/>
<feature type="modified residue" description="4-aspartylphosphate" evidence="1">
    <location>
        <position position="75"/>
    </location>
</feature>
<reference evidence="3 4" key="1">
    <citation type="submission" date="2020-05" db="EMBL/GenBank/DDBJ databases">
        <title>Actinomyces sp. zg-325.</title>
        <authorList>
            <person name="Yang C."/>
        </authorList>
    </citation>
    <scope>NUCLEOTIDE SEQUENCE [LARGE SCALE GENOMIC DNA]</scope>
    <source>
        <strain evidence="4">zg-325</strain>
    </source>
</reference>
<dbReference type="RefSeq" id="WP_159523494.1">
    <property type="nucleotide sequence ID" value="NZ_CP053642.1"/>
</dbReference>
<dbReference type="GO" id="GO:0000160">
    <property type="term" value="P:phosphorelay signal transduction system"/>
    <property type="evidence" value="ECO:0007669"/>
    <property type="project" value="InterPro"/>
</dbReference>